<comment type="caution">
    <text evidence="6">The sequence shown here is derived from an EMBL/GenBank/DDBJ whole genome shotgun (WGS) entry which is preliminary data.</text>
</comment>
<dbReference type="GO" id="GO:0045892">
    <property type="term" value="P:negative regulation of DNA-templated transcription"/>
    <property type="evidence" value="ECO:0007669"/>
    <property type="project" value="InterPro"/>
</dbReference>
<keyword evidence="2 4" id="KW-0238">DNA-binding</keyword>
<evidence type="ECO:0000256" key="1">
    <source>
        <dbReference type="ARBA" id="ARBA00023015"/>
    </source>
</evidence>
<reference evidence="6" key="2">
    <citation type="submission" date="2020-09" db="EMBL/GenBank/DDBJ databases">
        <authorList>
            <person name="Sun Q."/>
            <person name="Ohkuma M."/>
        </authorList>
    </citation>
    <scope>NUCLEOTIDE SEQUENCE</scope>
    <source>
        <strain evidence="6">JCM 13064</strain>
    </source>
</reference>
<gene>
    <name evidence="6" type="ORF">GCM10007964_52600</name>
</gene>
<evidence type="ECO:0000313" key="7">
    <source>
        <dbReference type="Proteomes" id="UP000645217"/>
    </source>
</evidence>
<dbReference type="PANTHER" id="PTHR30055:SF151">
    <property type="entry name" value="TRANSCRIPTIONAL REGULATORY PROTEIN"/>
    <property type="match status" value="1"/>
</dbReference>
<sequence>MSEKTGGELPRTLELLWGRSGRRARGPAQALSLDRIVTTAIAIADTEGLAALSMARLAERLGCATMSLYRHVANKHELWTFMLDAAPGPPPKIAPRPADWRAELHRWAVELTGVYRRHPWILQMTAAGTPPLDPGQLAWLDAGLRALGGTALRPREKMSVLLLVLHYVRGDTQLSTNDPGAAPGQDDPEGRPYGELLARLIDERFPALTEALNDGVFDEADTEDPSADFTFGLDRILDGVEKLVLDRGAHPAAG</sequence>
<dbReference type="Proteomes" id="UP000645217">
    <property type="component" value="Unassembled WGS sequence"/>
</dbReference>
<evidence type="ECO:0000259" key="5">
    <source>
        <dbReference type="PROSITE" id="PS50977"/>
    </source>
</evidence>
<dbReference type="Pfam" id="PF02909">
    <property type="entry name" value="TetR_C_1"/>
    <property type="match status" value="1"/>
</dbReference>
<evidence type="ECO:0000256" key="3">
    <source>
        <dbReference type="ARBA" id="ARBA00023163"/>
    </source>
</evidence>
<evidence type="ECO:0000256" key="4">
    <source>
        <dbReference type="PROSITE-ProRule" id="PRU00335"/>
    </source>
</evidence>
<dbReference type="EMBL" id="BMNT01000031">
    <property type="protein sequence ID" value="GGL03965.1"/>
    <property type="molecule type" value="Genomic_DNA"/>
</dbReference>
<evidence type="ECO:0000313" key="6">
    <source>
        <dbReference type="EMBL" id="GGL03965.1"/>
    </source>
</evidence>
<dbReference type="InterPro" id="IPR050109">
    <property type="entry name" value="HTH-type_TetR-like_transc_reg"/>
</dbReference>
<dbReference type="InterPro" id="IPR001647">
    <property type="entry name" value="HTH_TetR"/>
</dbReference>
<accession>A0A917RF61</accession>
<keyword evidence="7" id="KW-1185">Reference proteome</keyword>
<dbReference type="Gene3D" id="1.10.10.60">
    <property type="entry name" value="Homeodomain-like"/>
    <property type="match status" value="1"/>
</dbReference>
<dbReference type="InterPro" id="IPR009057">
    <property type="entry name" value="Homeodomain-like_sf"/>
</dbReference>
<proteinExistence type="predicted"/>
<dbReference type="Gene3D" id="1.10.357.10">
    <property type="entry name" value="Tetracycline Repressor, domain 2"/>
    <property type="match status" value="1"/>
</dbReference>
<organism evidence="6 7">
    <name type="scientific">Sphaerisporangium melleum</name>
    <dbReference type="NCBI Taxonomy" id="321316"/>
    <lineage>
        <taxon>Bacteria</taxon>
        <taxon>Bacillati</taxon>
        <taxon>Actinomycetota</taxon>
        <taxon>Actinomycetes</taxon>
        <taxon>Streptosporangiales</taxon>
        <taxon>Streptosporangiaceae</taxon>
        <taxon>Sphaerisporangium</taxon>
    </lineage>
</organism>
<dbReference type="GO" id="GO:0003700">
    <property type="term" value="F:DNA-binding transcription factor activity"/>
    <property type="evidence" value="ECO:0007669"/>
    <property type="project" value="TreeGrafter"/>
</dbReference>
<keyword evidence="1" id="KW-0805">Transcription regulation</keyword>
<reference evidence="6" key="1">
    <citation type="journal article" date="2014" name="Int. J. Syst. Evol. Microbiol.">
        <title>Complete genome sequence of Corynebacterium casei LMG S-19264T (=DSM 44701T), isolated from a smear-ripened cheese.</title>
        <authorList>
            <consortium name="US DOE Joint Genome Institute (JGI-PGF)"/>
            <person name="Walter F."/>
            <person name="Albersmeier A."/>
            <person name="Kalinowski J."/>
            <person name="Ruckert C."/>
        </authorList>
    </citation>
    <scope>NUCLEOTIDE SEQUENCE</scope>
    <source>
        <strain evidence="6">JCM 13064</strain>
    </source>
</reference>
<dbReference type="PANTHER" id="PTHR30055">
    <property type="entry name" value="HTH-TYPE TRANSCRIPTIONAL REGULATOR RUTR"/>
    <property type="match status" value="1"/>
</dbReference>
<dbReference type="InterPro" id="IPR004111">
    <property type="entry name" value="Repressor_TetR_C"/>
</dbReference>
<dbReference type="AlphaFoldDB" id="A0A917RF61"/>
<protein>
    <submittedName>
        <fullName evidence="6">TetR family transcriptional regulator</fullName>
    </submittedName>
</protein>
<keyword evidence="3" id="KW-0804">Transcription</keyword>
<dbReference type="InterPro" id="IPR036271">
    <property type="entry name" value="Tet_transcr_reg_TetR-rel_C_sf"/>
</dbReference>
<name>A0A917RF61_9ACTN</name>
<feature type="DNA-binding region" description="H-T-H motif" evidence="4">
    <location>
        <begin position="53"/>
        <end position="72"/>
    </location>
</feature>
<dbReference type="RefSeq" id="WP_189165709.1">
    <property type="nucleotide sequence ID" value="NZ_BMNT01000031.1"/>
</dbReference>
<dbReference type="SUPFAM" id="SSF46689">
    <property type="entry name" value="Homeodomain-like"/>
    <property type="match status" value="1"/>
</dbReference>
<feature type="domain" description="HTH tetR-type" evidence="5">
    <location>
        <begin position="30"/>
        <end position="90"/>
    </location>
</feature>
<dbReference type="SUPFAM" id="SSF48498">
    <property type="entry name" value="Tetracyclin repressor-like, C-terminal domain"/>
    <property type="match status" value="1"/>
</dbReference>
<dbReference type="PROSITE" id="PS50977">
    <property type="entry name" value="HTH_TETR_2"/>
    <property type="match status" value="1"/>
</dbReference>
<dbReference type="GO" id="GO:0000976">
    <property type="term" value="F:transcription cis-regulatory region binding"/>
    <property type="evidence" value="ECO:0007669"/>
    <property type="project" value="TreeGrafter"/>
</dbReference>
<evidence type="ECO:0000256" key="2">
    <source>
        <dbReference type="ARBA" id="ARBA00023125"/>
    </source>
</evidence>